<dbReference type="InterPro" id="IPR014729">
    <property type="entry name" value="Rossmann-like_a/b/a_fold"/>
</dbReference>
<dbReference type="SUPFAM" id="SSF52374">
    <property type="entry name" value="Nucleotidylyl transferase"/>
    <property type="match status" value="1"/>
</dbReference>
<evidence type="ECO:0000256" key="5">
    <source>
        <dbReference type="ARBA" id="ARBA00022642"/>
    </source>
</evidence>
<proteinExistence type="inferred from homology"/>
<keyword evidence="5" id="KW-0662">Pyridine nucleotide biosynthesis</keyword>
<dbReference type="AlphaFoldDB" id="A0A0M9GHJ4"/>
<evidence type="ECO:0000313" key="17">
    <source>
        <dbReference type="Proteomes" id="UP000037931"/>
    </source>
</evidence>
<keyword evidence="17" id="KW-1185">Reference proteome</keyword>
<dbReference type="Pfam" id="PF01467">
    <property type="entry name" value="CTP_transf_like"/>
    <property type="match status" value="1"/>
</dbReference>
<gene>
    <name evidence="16" type="ORF">PF66_02034</name>
</gene>
<evidence type="ECO:0000256" key="3">
    <source>
        <dbReference type="ARBA" id="ARBA00009014"/>
    </source>
</evidence>
<dbReference type="Gene3D" id="3.40.50.620">
    <property type="entry name" value="HUPs"/>
    <property type="match status" value="1"/>
</dbReference>
<dbReference type="InterPro" id="IPR004821">
    <property type="entry name" value="Cyt_trans-like"/>
</dbReference>
<protein>
    <recommendedName>
        <fullName evidence="4">nicotinate-nucleotide adenylyltransferase</fullName>
        <ecNumber evidence="4">2.7.7.18</ecNumber>
    </recommendedName>
    <alternativeName>
        <fullName evidence="13">Deamido-NAD(+) diphosphorylase</fullName>
    </alternativeName>
    <alternativeName>
        <fullName evidence="12">Deamido-NAD(+) pyrophosphorylase</fullName>
    </alternativeName>
    <alternativeName>
        <fullName evidence="11">Nicotinate mononucleotide adenylyltransferase</fullName>
    </alternativeName>
</protein>
<keyword evidence="6 16" id="KW-0808">Transferase</keyword>
<dbReference type="PANTHER" id="PTHR39321">
    <property type="entry name" value="NICOTINATE-NUCLEOTIDE ADENYLYLTRANSFERASE-RELATED"/>
    <property type="match status" value="1"/>
</dbReference>
<comment type="pathway">
    <text evidence="2">Cofactor biosynthesis; NAD(+) biosynthesis; deamido-NAD(+) from nicotinate D-ribonucleotide: step 1/1.</text>
</comment>
<dbReference type="InterPro" id="IPR005248">
    <property type="entry name" value="NadD/NMNAT"/>
</dbReference>
<dbReference type="EC" id="2.7.7.18" evidence="4"/>
<dbReference type="EMBL" id="JSYZ01000007">
    <property type="protein sequence ID" value="KPA91153.1"/>
    <property type="molecule type" value="Genomic_DNA"/>
</dbReference>
<evidence type="ECO:0000313" key="16">
    <source>
        <dbReference type="EMBL" id="KPA91153.1"/>
    </source>
</evidence>
<keyword evidence="10" id="KW-0520">NAD</keyword>
<organism evidence="16 17">
    <name type="scientific">Pseudomonas asplenii</name>
    <dbReference type="NCBI Taxonomy" id="53407"/>
    <lineage>
        <taxon>Bacteria</taxon>
        <taxon>Pseudomonadati</taxon>
        <taxon>Pseudomonadota</taxon>
        <taxon>Gammaproteobacteria</taxon>
        <taxon>Pseudomonadales</taxon>
        <taxon>Pseudomonadaceae</taxon>
        <taxon>Pseudomonas</taxon>
    </lineage>
</organism>
<accession>A0A0M9GHJ4</accession>
<evidence type="ECO:0000256" key="9">
    <source>
        <dbReference type="ARBA" id="ARBA00022840"/>
    </source>
</evidence>
<comment type="function">
    <text evidence="1">Catalyzes the reversible adenylation of nicotinate mononucleotide (NaMN) to nicotinic acid adenine dinucleotide (NaAD).</text>
</comment>
<dbReference type="GO" id="GO:0005524">
    <property type="term" value="F:ATP binding"/>
    <property type="evidence" value="ECO:0007669"/>
    <property type="project" value="UniProtKB-KW"/>
</dbReference>
<evidence type="ECO:0000256" key="6">
    <source>
        <dbReference type="ARBA" id="ARBA00022679"/>
    </source>
</evidence>
<evidence type="ECO:0000256" key="7">
    <source>
        <dbReference type="ARBA" id="ARBA00022695"/>
    </source>
</evidence>
<dbReference type="PANTHER" id="PTHR39321:SF3">
    <property type="entry name" value="PHOSPHOPANTETHEINE ADENYLYLTRANSFERASE"/>
    <property type="match status" value="1"/>
</dbReference>
<evidence type="ECO:0000256" key="12">
    <source>
        <dbReference type="ARBA" id="ARBA00033140"/>
    </source>
</evidence>
<comment type="catalytic activity">
    <reaction evidence="14">
        <text>nicotinate beta-D-ribonucleotide + ATP + H(+) = deamido-NAD(+) + diphosphate</text>
        <dbReference type="Rhea" id="RHEA:22860"/>
        <dbReference type="ChEBI" id="CHEBI:15378"/>
        <dbReference type="ChEBI" id="CHEBI:30616"/>
        <dbReference type="ChEBI" id="CHEBI:33019"/>
        <dbReference type="ChEBI" id="CHEBI:57502"/>
        <dbReference type="ChEBI" id="CHEBI:58437"/>
        <dbReference type="EC" id="2.7.7.18"/>
    </reaction>
</comment>
<keyword evidence="8" id="KW-0547">Nucleotide-binding</keyword>
<comment type="caution">
    <text evidence="16">The sequence shown here is derived from an EMBL/GenBank/DDBJ whole genome shotgun (WGS) entry which is preliminary data.</text>
</comment>
<dbReference type="PATRIC" id="fig|50340.43.peg.5396"/>
<reference evidence="16 17" key="1">
    <citation type="journal article" date="2015" name="PLoS ONE">
        <title>Rice-Infecting Pseudomonas Genomes Are Highly Accessorized and Harbor Multiple Putative Virulence Mechanisms to Cause Sheath Brown Rot.</title>
        <authorList>
            <person name="Quibod I.L."/>
            <person name="Grande G."/>
            <person name="Oreiro E.G."/>
            <person name="Borja F.N."/>
            <person name="Dossa G.S."/>
            <person name="Mauleon R."/>
            <person name="Cruz C.V."/>
            <person name="Oliva R."/>
        </authorList>
    </citation>
    <scope>NUCLEOTIDE SEQUENCE [LARGE SCALE GENOMIC DNA]</scope>
    <source>
        <strain evidence="16 17">IRRI 6609</strain>
    </source>
</reference>
<evidence type="ECO:0000256" key="1">
    <source>
        <dbReference type="ARBA" id="ARBA00002324"/>
    </source>
</evidence>
<sequence>MYFQIKPDFKNIQITHLKATNREEPFLTNKYMTSTFKKKEIPSMYELAIYGGAFNPPHAGHAQVMIEASRHARSVWVVPSFRHPHGKRMAEYERRLGWLQAIVEQVRPACASAISVSRIEQQLARLTDAPIYSYGLLCTLADITRLPTRQIALVVGHDVAAQLPDFHLGTQLLERFSVLCVDEQVGVRSTLLRERLALGETLPAHWMAPGMNPVDYGLYAAHRN</sequence>
<name>A0A0M9GHJ4_9PSED</name>
<evidence type="ECO:0000256" key="4">
    <source>
        <dbReference type="ARBA" id="ARBA00012389"/>
    </source>
</evidence>
<dbReference type="STRING" id="50340.PF66_02034"/>
<evidence type="ECO:0000256" key="14">
    <source>
        <dbReference type="ARBA" id="ARBA00048721"/>
    </source>
</evidence>
<comment type="similarity">
    <text evidence="3">Belongs to the NadD family.</text>
</comment>
<dbReference type="Proteomes" id="UP000037931">
    <property type="component" value="Unassembled WGS sequence"/>
</dbReference>
<dbReference type="GO" id="GO:0004515">
    <property type="term" value="F:nicotinate-nucleotide adenylyltransferase activity"/>
    <property type="evidence" value="ECO:0007669"/>
    <property type="project" value="UniProtKB-EC"/>
</dbReference>
<feature type="domain" description="Cytidyltransferase-like" evidence="15">
    <location>
        <begin position="49"/>
        <end position="178"/>
    </location>
</feature>
<dbReference type="NCBIfam" id="TIGR00125">
    <property type="entry name" value="cyt_tran_rel"/>
    <property type="match status" value="1"/>
</dbReference>
<evidence type="ECO:0000259" key="15">
    <source>
        <dbReference type="Pfam" id="PF01467"/>
    </source>
</evidence>
<keyword evidence="9" id="KW-0067">ATP-binding</keyword>
<dbReference type="GO" id="GO:0009435">
    <property type="term" value="P:NAD+ biosynthetic process"/>
    <property type="evidence" value="ECO:0007669"/>
    <property type="project" value="InterPro"/>
</dbReference>
<evidence type="ECO:0000256" key="13">
    <source>
        <dbReference type="ARBA" id="ARBA00033353"/>
    </source>
</evidence>
<evidence type="ECO:0000256" key="11">
    <source>
        <dbReference type="ARBA" id="ARBA00031253"/>
    </source>
</evidence>
<evidence type="ECO:0000256" key="8">
    <source>
        <dbReference type="ARBA" id="ARBA00022741"/>
    </source>
</evidence>
<evidence type="ECO:0000256" key="2">
    <source>
        <dbReference type="ARBA" id="ARBA00005019"/>
    </source>
</evidence>
<keyword evidence="7 16" id="KW-0548">Nucleotidyltransferase</keyword>
<evidence type="ECO:0000256" key="10">
    <source>
        <dbReference type="ARBA" id="ARBA00023027"/>
    </source>
</evidence>